<dbReference type="CDD" id="cd03809">
    <property type="entry name" value="GT4_MtfB-like"/>
    <property type="match status" value="1"/>
</dbReference>
<dbReference type="RefSeq" id="WP_106263313.1">
    <property type="nucleotide sequence ID" value="NZ_PVTQ01000003.1"/>
</dbReference>
<dbReference type="SUPFAM" id="SSF53756">
    <property type="entry name" value="UDP-Glycosyltransferase/glycogen phosphorylase"/>
    <property type="match status" value="1"/>
</dbReference>
<evidence type="ECO:0000259" key="2">
    <source>
        <dbReference type="Pfam" id="PF00534"/>
    </source>
</evidence>
<dbReference type="AlphaFoldDB" id="A0A2T0WY71"/>
<proteinExistence type="predicted"/>
<dbReference type="EMBL" id="PVTQ01000003">
    <property type="protein sequence ID" value="PRY91646.1"/>
    <property type="molecule type" value="Genomic_DNA"/>
</dbReference>
<dbReference type="InterPro" id="IPR028098">
    <property type="entry name" value="Glyco_trans_4-like_N"/>
</dbReference>
<organism evidence="4 5">
    <name type="scientific">Donghicola tyrosinivorans</name>
    <dbReference type="NCBI Taxonomy" id="1652492"/>
    <lineage>
        <taxon>Bacteria</taxon>
        <taxon>Pseudomonadati</taxon>
        <taxon>Pseudomonadota</taxon>
        <taxon>Alphaproteobacteria</taxon>
        <taxon>Rhodobacterales</taxon>
        <taxon>Roseobacteraceae</taxon>
        <taxon>Donghicola</taxon>
    </lineage>
</organism>
<gene>
    <name evidence="4" type="ORF">CLV74_103231</name>
</gene>
<keyword evidence="1 4" id="KW-0808">Transferase</keyword>
<dbReference type="Proteomes" id="UP000238392">
    <property type="component" value="Unassembled WGS sequence"/>
</dbReference>
<evidence type="ECO:0000313" key="5">
    <source>
        <dbReference type="Proteomes" id="UP000238392"/>
    </source>
</evidence>
<protein>
    <submittedName>
        <fullName evidence="4">Glycosyltransferase involved in cell wall biosynthesis</fullName>
    </submittedName>
</protein>
<feature type="domain" description="Glycosyltransferase subfamily 4-like N-terminal" evidence="3">
    <location>
        <begin position="70"/>
        <end position="196"/>
    </location>
</feature>
<accession>A0A2T0WY71</accession>
<evidence type="ECO:0000259" key="3">
    <source>
        <dbReference type="Pfam" id="PF13439"/>
    </source>
</evidence>
<dbReference type="PANTHER" id="PTHR46401:SF2">
    <property type="entry name" value="GLYCOSYLTRANSFERASE WBBK-RELATED"/>
    <property type="match status" value="1"/>
</dbReference>
<evidence type="ECO:0000313" key="4">
    <source>
        <dbReference type="EMBL" id="PRY91646.1"/>
    </source>
</evidence>
<feature type="domain" description="Glycosyl transferase family 1" evidence="2">
    <location>
        <begin position="225"/>
        <end position="346"/>
    </location>
</feature>
<dbReference type="Pfam" id="PF13439">
    <property type="entry name" value="Glyco_transf_4"/>
    <property type="match status" value="1"/>
</dbReference>
<dbReference type="InterPro" id="IPR001296">
    <property type="entry name" value="Glyco_trans_1"/>
</dbReference>
<keyword evidence="5" id="KW-1185">Reference proteome</keyword>
<dbReference type="Pfam" id="PF00534">
    <property type="entry name" value="Glycos_transf_1"/>
    <property type="match status" value="1"/>
</dbReference>
<evidence type="ECO:0000256" key="1">
    <source>
        <dbReference type="ARBA" id="ARBA00022679"/>
    </source>
</evidence>
<comment type="caution">
    <text evidence="4">The sequence shown here is derived from an EMBL/GenBank/DDBJ whole genome shotgun (WGS) entry which is preliminary data.</text>
</comment>
<name>A0A2T0WY71_9RHOB</name>
<dbReference type="GO" id="GO:0016757">
    <property type="term" value="F:glycosyltransferase activity"/>
    <property type="evidence" value="ECO:0007669"/>
    <property type="project" value="InterPro"/>
</dbReference>
<dbReference type="Gene3D" id="3.40.50.2000">
    <property type="entry name" value="Glycogen Phosphorylase B"/>
    <property type="match status" value="1"/>
</dbReference>
<sequence>MLGAGTRPATTTNKAPRLVDLTRLVSRAGRVLTGVDRVERAYLAAFLDDDVPAFALIRTRWGYIVLDRAGMDVLLRACADGTVPADVLPSLRRHAIARVPKVLLGRMLRRRFKAGLVYVNTGHSNLSQRVVTNLRWVPDARIVVLIHDTIPLDYPEYQAAGATARFEAFLNRACLNADLLIYNSEQTRQDVARHAPAGLPEGIVAHLGIDSTTAAPEDIPPSLQLNAPYFITIGTIEPRKAHDVLLDVWDRLYAEMGANAPDLLLCGTRGWNNEDVFKRLDSLPSDMPVHEIAGLSDGALKALIQGATALLFPSHAEGFGLPPAEAAVCNTTIVCNDLPIYREFLGNIPVYAPSGDGNLWYQIVMRAYTESLTSGCSGQQTRQGWQAPTWGQHFSLVMPQL</sequence>
<dbReference type="PANTHER" id="PTHR46401">
    <property type="entry name" value="GLYCOSYLTRANSFERASE WBBK-RELATED"/>
    <property type="match status" value="1"/>
</dbReference>
<reference evidence="4 5" key="1">
    <citation type="submission" date="2018-03" db="EMBL/GenBank/DDBJ databases">
        <title>Genomic Encyclopedia of Archaeal and Bacterial Type Strains, Phase II (KMG-II): from individual species to whole genera.</title>
        <authorList>
            <person name="Goeker M."/>
        </authorList>
    </citation>
    <scope>NUCLEOTIDE SEQUENCE [LARGE SCALE GENOMIC DNA]</scope>
    <source>
        <strain evidence="4 5">DSM 100212</strain>
    </source>
</reference>